<dbReference type="CDD" id="cd10322">
    <property type="entry name" value="SLC5sbd"/>
    <property type="match status" value="1"/>
</dbReference>
<evidence type="ECO:0000256" key="7">
    <source>
        <dbReference type="RuleBase" id="RU362091"/>
    </source>
</evidence>
<dbReference type="RefSeq" id="WP_255919181.1">
    <property type="nucleotide sequence ID" value="NZ_JANFNG010000003.1"/>
</dbReference>
<dbReference type="Gene3D" id="1.20.1730.10">
    <property type="entry name" value="Sodium/glucose cotransporter"/>
    <property type="match status" value="1"/>
</dbReference>
<comment type="caution">
    <text evidence="9">The sequence shown here is derived from an EMBL/GenBank/DDBJ whole genome shotgun (WGS) entry which is preliminary data.</text>
</comment>
<feature type="transmembrane region" description="Helical" evidence="8">
    <location>
        <begin position="130"/>
        <end position="153"/>
    </location>
</feature>
<dbReference type="InterPro" id="IPR050277">
    <property type="entry name" value="Sodium:Solute_Symporter"/>
</dbReference>
<feature type="transmembrane region" description="Helical" evidence="8">
    <location>
        <begin position="415"/>
        <end position="437"/>
    </location>
</feature>
<feature type="transmembrane region" description="Helical" evidence="8">
    <location>
        <begin position="49"/>
        <end position="69"/>
    </location>
</feature>
<gene>
    <name evidence="9" type="ORF">NGB36_06700</name>
</gene>
<evidence type="ECO:0000256" key="2">
    <source>
        <dbReference type="ARBA" id="ARBA00006434"/>
    </source>
</evidence>
<evidence type="ECO:0000256" key="4">
    <source>
        <dbReference type="ARBA" id="ARBA00022692"/>
    </source>
</evidence>
<dbReference type="EMBL" id="JANFNG010000003">
    <property type="protein sequence ID" value="MCQ4080293.1"/>
    <property type="molecule type" value="Genomic_DNA"/>
</dbReference>
<protein>
    <submittedName>
        <fullName evidence="9">Sodium:solute symporter</fullName>
    </submittedName>
</protein>
<sequence>MKHGINGVALAVFVVFFVLVSVLGFLAARWRRAANAETLDEWGLGGRSFGTWISWFLLGGDLYTAYTFVAVPAAVYAAGASGFFAVPYTILVYPLIFCFLPRLWSVAHRHGYVTTSDFVRGRYGSKGLSLAVALTGILATMPYVALQLVGIQAVLDVIGIGGSASSNAFVKDLPLLIAFAVLAAYTYSSGLRAPALIAFVKDTLIYIVIAVAIIYIPIRLGGFAHIFHISEQALTKVSPATGKPRGELVSSAKNQWAYGTLALGSAMALFMYPHSVTATLSGRSRAVVRRNTIILPLYSLMLGLLALLGFMAIADGVGKGIKGYNSQLAIPQLFDNLFPSWFAGVAFAAIGIGALVPAAIMSIAAANLFTRNIYKDFLRPDATPEQETRVSKLASLVVKVGALVFVLTMDQSAAINFQLLGGIWILQTFPALVTGLYTRWFHRWALLAGWAVGMVYGTWAAWTVASPTQAHFGGSSKLIPGIGKLGYIGVTAIVLNIAVAVVLTLVLQAAKAPAGTDETTRTDYTAEAGEEGVEELPLAEAH</sequence>
<organism evidence="9 10">
    <name type="scientific">Streptomyces humicola</name>
    <dbReference type="NCBI Taxonomy" id="2953240"/>
    <lineage>
        <taxon>Bacteria</taxon>
        <taxon>Bacillati</taxon>
        <taxon>Actinomycetota</taxon>
        <taxon>Actinomycetes</taxon>
        <taxon>Kitasatosporales</taxon>
        <taxon>Streptomycetaceae</taxon>
        <taxon>Streptomyces</taxon>
    </lineage>
</organism>
<comment type="similarity">
    <text evidence="2 7">Belongs to the sodium:solute symporter (SSF) (TC 2.A.21) family.</text>
</comment>
<evidence type="ECO:0000256" key="3">
    <source>
        <dbReference type="ARBA" id="ARBA00022448"/>
    </source>
</evidence>
<feature type="transmembrane region" description="Helical" evidence="8">
    <location>
        <begin position="390"/>
        <end position="409"/>
    </location>
</feature>
<feature type="transmembrane region" description="Helical" evidence="8">
    <location>
        <begin position="485"/>
        <end position="507"/>
    </location>
</feature>
<feature type="transmembrane region" description="Helical" evidence="8">
    <location>
        <begin position="255"/>
        <end position="272"/>
    </location>
</feature>
<dbReference type="PANTHER" id="PTHR48086">
    <property type="entry name" value="SODIUM/PROLINE SYMPORTER-RELATED"/>
    <property type="match status" value="1"/>
</dbReference>
<evidence type="ECO:0000256" key="8">
    <source>
        <dbReference type="SAM" id="Phobius"/>
    </source>
</evidence>
<keyword evidence="4 8" id="KW-0812">Transmembrane</keyword>
<keyword evidence="10" id="KW-1185">Reference proteome</keyword>
<evidence type="ECO:0000256" key="5">
    <source>
        <dbReference type="ARBA" id="ARBA00022989"/>
    </source>
</evidence>
<feature type="transmembrane region" description="Helical" evidence="8">
    <location>
        <begin position="341"/>
        <end position="369"/>
    </location>
</feature>
<evidence type="ECO:0000313" key="9">
    <source>
        <dbReference type="EMBL" id="MCQ4080293.1"/>
    </source>
</evidence>
<proteinExistence type="inferred from homology"/>
<keyword evidence="3" id="KW-0813">Transport</keyword>
<feature type="transmembrane region" description="Helical" evidence="8">
    <location>
        <begin position="293"/>
        <end position="314"/>
    </location>
</feature>
<evidence type="ECO:0000256" key="6">
    <source>
        <dbReference type="ARBA" id="ARBA00023136"/>
    </source>
</evidence>
<dbReference type="PANTHER" id="PTHR48086:SF8">
    <property type="entry name" value="MONOCARBOXYLIC ACID PERMEASE"/>
    <property type="match status" value="1"/>
</dbReference>
<keyword evidence="6 8" id="KW-0472">Membrane</keyword>
<dbReference type="NCBIfam" id="NF046076">
    <property type="entry name" value="monocarbox_MctP"/>
    <property type="match status" value="1"/>
</dbReference>
<evidence type="ECO:0000313" key="10">
    <source>
        <dbReference type="Proteomes" id="UP001057702"/>
    </source>
</evidence>
<comment type="subcellular location">
    <subcellularLocation>
        <location evidence="1">Membrane</location>
        <topology evidence="1">Multi-pass membrane protein</topology>
    </subcellularLocation>
</comment>
<dbReference type="PROSITE" id="PS50283">
    <property type="entry name" value="NA_SOLUT_SYMP_3"/>
    <property type="match status" value="1"/>
</dbReference>
<keyword evidence="5 8" id="KW-1133">Transmembrane helix</keyword>
<feature type="transmembrane region" description="Helical" evidence="8">
    <location>
        <begin position="6"/>
        <end position="28"/>
    </location>
</feature>
<feature type="transmembrane region" description="Helical" evidence="8">
    <location>
        <begin position="444"/>
        <end position="465"/>
    </location>
</feature>
<evidence type="ECO:0000256" key="1">
    <source>
        <dbReference type="ARBA" id="ARBA00004141"/>
    </source>
</evidence>
<name>A0ABT1PRJ7_9ACTN</name>
<dbReference type="Proteomes" id="UP001057702">
    <property type="component" value="Unassembled WGS sequence"/>
</dbReference>
<reference evidence="9" key="1">
    <citation type="submission" date="2022-06" db="EMBL/GenBank/DDBJ databases">
        <title>Draft genome sequence of Streptomyces sp. RB6PN25 isolated from peat swamp forest in Thailand.</title>
        <authorList>
            <person name="Duangmal K."/>
            <person name="Klaysubun C."/>
        </authorList>
    </citation>
    <scope>NUCLEOTIDE SEQUENCE</scope>
    <source>
        <strain evidence="9">RB6PN25</strain>
    </source>
</reference>
<dbReference type="InterPro" id="IPR038377">
    <property type="entry name" value="Na/Glc_symporter_sf"/>
</dbReference>
<feature type="transmembrane region" description="Helical" evidence="8">
    <location>
        <begin position="203"/>
        <end position="227"/>
    </location>
</feature>
<dbReference type="Pfam" id="PF00474">
    <property type="entry name" value="SSF"/>
    <property type="match status" value="1"/>
</dbReference>
<feature type="transmembrane region" description="Helical" evidence="8">
    <location>
        <begin position="173"/>
        <end position="191"/>
    </location>
</feature>
<feature type="transmembrane region" description="Helical" evidence="8">
    <location>
        <begin position="75"/>
        <end position="100"/>
    </location>
</feature>
<dbReference type="InterPro" id="IPR001734">
    <property type="entry name" value="Na/solute_symporter"/>
</dbReference>
<accession>A0ABT1PRJ7</accession>